<sequence length="168" mass="18671">MSSITIHVGGSNKVIDTLLKSISQGWNGKGFGDYSLPGDNYPAWLKFKGEGLSVLFKVPQVSGRSLKGIILCIVYLSSPQDKNNMASIYPISVLIKDYTKPNIEFYKRDQEATTCNDDDEKWHKMVGDLVPGNQVEVKVDFACQFSAKETVIYLVYGEDVGKGKCIDY</sequence>
<accession>A0A834XII7</accession>
<dbReference type="OrthoDB" id="1429998at2759"/>
<evidence type="ECO:0000313" key="2">
    <source>
        <dbReference type="Proteomes" id="UP000634136"/>
    </source>
</evidence>
<reference evidence="1" key="1">
    <citation type="submission" date="2020-09" db="EMBL/GenBank/DDBJ databases">
        <title>Genome-Enabled Discovery of Anthraquinone Biosynthesis in Senna tora.</title>
        <authorList>
            <person name="Kang S.-H."/>
            <person name="Pandey R.P."/>
            <person name="Lee C.-M."/>
            <person name="Sim J.-S."/>
            <person name="Jeong J.-T."/>
            <person name="Choi B.-S."/>
            <person name="Jung M."/>
            <person name="Ginzburg D."/>
            <person name="Zhao K."/>
            <person name="Won S.Y."/>
            <person name="Oh T.-J."/>
            <person name="Yu Y."/>
            <person name="Kim N.-H."/>
            <person name="Lee O.R."/>
            <person name="Lee T.-H."/>
            <person name="Bashyal P."/>
            <person name="Kim T.-S."/>
            <person name="Lee W.-H."/>
            <person name="Kawkins C."/>
            <person name="Kim C.-K."/>
            <person name="Kim J.S."/>
            <person name="Ahn B.O."/>
            <person name="Rhee S.Y."/>
            <person name="Sohng J.K."/>
        </authorList>
    </citation>
    <scope>NUCLEOTIDE SEQUENCE</scope>
    <source>
        <tissue evidence="1">Leaf</tissue>
    </source>
</reference>
<gene>
    <name evidence="1" type="ORF">G2W53_001995</name>
</gene>
<proteinExistence type="predicted"/>
<dbReference type="Proteomes" id="UP000634136">
    <property type="component" value="Unassembled WGS sequence"/>
</dbReference>
<protein>
    <submittedName>
        <fullName evidence="1">TMV resistance protein N-like</fullName>
    </submittedName>
</protein>
<evidence type="ECO:0000313" key="1">
    <source>
        <dbReference type="EMBL" id="KAF7845090.1"/>
    </source>
</evidence>
<dbReference type="EMBL" id="JAAIUW010000001">
    <property type="protein sequence ID" value="KAF7845090.1"/>
    <property type="molecule type" value="Genomic_DNA"/>
</dbReference>
<name>A0A834XII7_9FABA</name>
<keyword evidence="2" id="KW-1185">Reference proteome</keyword>
<comment type="caution">
    <text evidence="1">The sequence shown here is derived from an EMBL/GenBank/DDBJ whole genome shotgun (WGS) entry which is preliminary data.</text>
</comment>
<dbReference type="AlphaFoldDB" id="A0A834XII7"/>
<organism evidence="1 2">
    <name type="scientific">Senna tora</name>
    <dbReference type="NCBI Taxonomy" id="362788"/>
    <lineage>
        <taxon>Eukaryota</taxon>
        <taxon>Viridiplantae</taxon>
        <taxon>Streptophyta</taxon>
        <taxon>Embryophyta</taxon>
        <taxon>Tracheophyta</taxon>
        <taxon>Spermatophyta</taxon>
        <taxon>Magnoliopsida</taxon>
        <taxon>eudicotyledons</taxon>
        <taxon>Gunneridae</taxon>
        <taxon>Pentapetalae</taxon>
        <taxon>rosids</taxon>
        <taxon>fabids</taxon>
        <taxon>Fabales</taxon>
        <taxon>Fabaceae</taxon>
        <taxon>Caesalpinioideae</taxon>
        <taxon>Cassia clade</taxon>
        <taxon>Senna</taxon>
    </lineage>
</organism>